<evidence type="ECO:0000256" key="3">
    <source>
        <dbReference type="ARBA" id="ARBA00022630"/>
    </source>
</evidence>
<keyword evidence="5" id="KW-0560">Oxidoreductase</keyword>
<reference evidence="9" key="1">
    <citation type="submission" date="2015-02" db="EMBL/GenBank/DDBJ databases">
        <title>Physiological reanalysis, assessment of diazotrophy, and genome sequences of multiple isolates of Streptomyces thermoautotrophicus.</title>
        <authorList>
            <person name="MacKellar D.C."/>
            <person name="Lieber L."/>
            <person name="Norman J."/>
            <person name="Bolger A."/>
            <person name="Tobin C."/>
            <person name="Murray J.W."/>
            <person name="Friesen M."/>
            <person name="Prell J."/>
        </authorList>
    </citation>
    <scope>NUCLEOTIDE SEQUENCE [LARGE SCALE GENOMIC DNA]</scope>
    <source>
        <strain evidence="9">UBT1</strain>
    </source>
</reference>
<proteinExistence type="inferred from homology"/>
<evidence type="ECO:0000256" key="1">
    <source>
        <dbReference type="ARBA" id="ARBA00001974"/>
    </source>
</evidence>
<dbReference type="EMBL" id="JYIJ01000018">
    <property type="protein sequence ID" value="KWX00472.1"/>
    <property type="molecule type" value="Genomic_DNA"/>
</dbReference>
<dbReference type="SUPFAM" id="SSF56176">
    <property type="entry name" value="FAD-binding/transporter-associated domain-like"/>
    <property type="match status" value="1"/>
</dbReference>
<dbReference type="InterPro" id="IPR050416">
    <property type="entry name" value="FAD-linked_Oxidoreductase"/>
</dbReference>
<gene>
    <name evidence="7" type="ORF">TH66_17055</name>
    <name evidence="8" type="ORF">TR74_23570</name>
</gene>
<sequence>MTSQVTRRRFLSGAAAVGSAAVALPITRSNGTGTQAAASTGSVKSAPNPVTVRPGDIRYGDLVRGYNQRWVGTPEHVTLVWTTQQVVQLVQDAVSAGKRIAVRSGGHCYEDFVTSSDIRVVIDMSEMKRVYFDSSQNAFAVEPGAMLGEVYEALFKGWGVTIPGGSCPTVGAGGHIVGGGYGQLNRSHGLTVDYLYGVEVVVVDSSGTARSVVATRDSSDPALRGLWWAHTGAGGGNFGVITRYWLRDPNATDTNPANLLPKPPAQVWVSSVSWPWDSLTEQAFTRLLRNFGAWHEANSAPNSPYTGLFSRFNVAHRANGAITLVTQLDASTPNAEQMLNEYLAAINDGVGVIPRINEQRRLPWLHSTLWSSLFGGDPTGRADFKSAYMRRNFTDAQLAAFYQHLTRTDYQHPVAMVQIASYGGKTNTVSPSATAVAQRDSVMKLHYLVAWTDPAEDSKHISWLREFYRDVYSDTGGVPVPNAVTDGCFINYADLDLSDPQWNTSGVPWHTLYYKDNYPRLQQVKATWDPRDIFRHAQSIRLPNR</sequence>
<organism evidence="7 10">
    <name type="scientific">Carbonactinospora thermoautotrophica</name>
    <dbReference type="NCBI Taxonomy" id="1469144"/>
    <lineage>
        <taxon>Bacteria</taxon>
        <taxon>Bacillati</taxon>
        <taxon>Actinomycetota</taxon>
        <taxon>Actinomycetes</taxon>
        <taxon>Kitasatosporales</taxon>
        <taxon>Carbonactinosporaceae</taxon>
        <taxon>Carbonactinospora</taxon>
    </lineage>
</organism>
<dbReference type="PANTHER" id="PTHR42973:SF39">
    <property type="entry name" value="FAD-BINDING PCMH-TYPE DOMAIN-CONTAINING PROTEIN"/>
    <property type="match status" value="1"/>
</dbReference>
<accession>A0A132MSV4</accession>
<dbReference type="RefSeq" id="WP_066887984.1">
    <property type="nucleotide sequence ID" value="NZ_JYIJ01000018.1"/>
</dbReference>
<evidence type="ECO:0000256" key="2">
    <source>
        <dbReference type="ARBA" id="ARBA00005466"/>
    </source>
</evidence>
<evidence type="ECO:0000313" key="8">
    <source>
        <dbReference type="EMBL" id="KWX05630.1"/>
    </source>
</evidence>
<dbReference type="InterPro" id="IPR006311">
    <property type="entry name" value="TAT_signal"/>
</dbReference>
<dbReference type="InterPro" id="IPR016166">
    <property type="entry name" value="FAD-bd_PCMH"/>
</dbReference>
<keyword evidence="4" id="KW-0274">FAD</keyword>
<dbReference type="PROSITE" id="PS51318">
    <property type="entry name" value="TAT"/>
    <property type="match status" value="1"/>
</dbReference>
<dbReference type="AlphaFoldDB" id="A0A132MSV4"/>
<comment type="similarity">
    <text evidence="2">Belongs to the oxygen-dependent FAD-linked oxidoreductase family.</text>
</comment>
<dbReference type="GO" id="GO:0071949">
    <property type="term" value="F:FAD binding"/>
    <property type="evidence" value="ECO:0007669"/>
    <property type="project" value="InterPro"/>
</dbReference>
<evidence type="ECO:0000256" key="5">
    <source>
        <dbReference type="ARBA" id="ARBA00023002"/>
    </source>
</evidence>
<dbReference type="Proteomes" id="UP000070598">
    <property type="component" value="Unassembled WGS sequence"/>
</dbReference>
<dbReference type="Proteomes" id="UP000070659">
    <property type="component" value="Unassembled WGS sequence"/>
</dbReference>
<keyword evidence="3" id="KW-0285">Flavoprotein</keyword>
<dbReference type="InterPro" id="IPR006094">
    <property type="entry name" value="Oxid_FAD_bind_N"/>
</dbReference>
<evidence type="ECO:0000313" key="7">
    <source>
        <dbReference type="EMBL" id="KWX00472.1"/>
    </source>
</evidence>
<dbReference type="Pfam" id="PF08031">
    <property type="entry name" value="BBE"/>
    <property type="match status" value="1"/>
</dbReference>
<dbReference type="OrthoDB" id="545125at2"/>
<dbReference type="PROSITE" id="PS51387">
    <property type="entry name" value="FAD_PCMH"/>
    <property type="match status" value="1"/>
</dbReference>
<dbReference type="InterPro" id="IPR036318">
    <property type="entry name" value="FAD-bd_PCMH-like_sf"/>
</dbReference>
<name>A0A132MSV4_9ACTN</name>
<evidence type="ECO:0000313" key="9">
    <source>
        <dbReference type="Proteomes" id="UP000070598"/>
    </source>
</evidence>
<evidence type="ECO:0000256" key="4">
    <source>
        <dbReference type="ARBA" id="ARBA00022827"/>
    </source>
</evidence>
<dbReference type="InterPro" id="IPR016169">
    <property type="entry name" value="FAD-bd_PCMH_sub2"/>
</dbReference>
<comment type="caution">
    <text evidence="7">The sequence shown here is derived from an EMBL/GenBank/DDBJ whole genome shotgun (WGS) entry which is preliminary data.</text>
</comment>
<feature type="domain" description="FAD-binding PCMH-type" evidence="6">
    <location>
        <begin position="63"/>
        <end position="251"/>
    </location>
</feature>
<dbReference type="EMBL" id="JYIK01001118">
    <property type="protein sequence ID" value="KWX05630.1"/>
    <property type="molecule type" value="Genomic_DNA"/>
</dbReference>
<dbReference type="Gene3D" id="3.40.462.20">
    <property type="match status" value="1"/>
</dbReference>
<dbReference type="GO" id="GO:0016491">
    <property type="term" value="F:oxidoreductase activity"/>
    <property type="evidence" value="ECO:0007669"/>
    <property type="project" value="UniProtKB-KW"/>
</dbReference>
<dbReference type="Pfam" id="PF01565">
    <property type="entry name" value="FAD_binding_4"/>
    <property type="match status" value="1"/>
</dbReference>
<protein>
    <submittedName>
        <fullName evidence="7">FAD-linked oxidase</fullName>
    </submittedName>
</protein>
<dbReference type="InterPro" id="IPR012951">
    <property type="entry name" value="BBE"/>
</dbReference>
<dbReference type="PANTHER" id="PTHR42973">
    <property type="entry name" value="BINDING OXIDOREDUCTASE, PUTATIVE (AFU_ORTHOLOGUE AFUA_1G17690)-RELATED"/>
    <property type="match status" value="1"/>
</dbReference>
<reference evidence="7 10" key="2">
    <citation type="submission" date="2015-02" db="EMBL/GenBank/DDBJ databases">
        <title>Physiological reanalysis, assessment of diazotrophy, and genome sequences of multiple isolates of Streptomyces thermoautotrophicus.</title>
        <authorList>
            <person name="MacKellar D.C."/>
            <person name="Lieber L."/>
            <person name="Norman J."/>
            <person name="Bolger A."/>
            <person name="Tobin C."/>
            <person name="Murray J.W."/>
            <person name="Prell J."/>
        </authorList>
    </citation>
    <scope>NUCLEOTIDE SEQUENCE [LARGE SCALE GENOMIC DNA]</scope>
    <source>
        <strain evidence="7 10">UBT1</strain>
    </source>
</reference>
<evidence type="ECO:0000259" key="6">
    <source>
        <dbReference type="PROSITE" id="PS51387"/>
    </source>
</evidence>
<comment type="cofactor">
    <cofactor evidence="1">
        <name>FAD</name>
        <dbReference type="ChEBI" id="CHEBI:57692"/>
    </cofactor>
</comment>
<dbReference type="PATRIC" id="fig|1469144.8.peg.2468"/>
<dbReference type="Gene3D" id="3.30.465.10">
    <property type="match status" value="1"/>
</dbReference>
<evidence type="ECO:0000313" key="10">
    <source>
        <dbReference type="Proteomes" id="UP000070659"/>
    </source>
</evidence>